<accession>A0A940SUG6</accession>
<comment type="caution">
    <text evidence="1">The sequence shown here is derived from an EMBL/GenBank/DDBJ whole genome shotgun (WGS) entry which is preliminary data.</text>
</comment>
<evidence type="ECO:0000313" key="1">
    <source>
        <dbReference type="EMBL" id="MBP1044292.1"/>
    </source>
</evidence>
<dbReference type="Gene3D" id="3.80.10.10">
    <property type="entry name" value="Ribonuclease Inhibitor"/>
    <property type="match status" value="1"/>
</dbReference>
<organism evidence="1 2">
    <name type="scientific">Vagococcus allomyrinae</name>
    <dbReference type="NCBI Taxonomy" id="2794353"/>
    <lineage>
        <taxon>Bacteria</taxon>
        <taxon>Bacillati</taxon>
        <taxon>Bacillota</taxon>
        <taxon>Bacilli</taxon>
        <taxon>Lactobacillales</taxon>
        <taxon>Enterococcaceae</taxon>
        <taxon>Vagococcus</taxon>
    </lineage>
</organism>
<reference evidence="1" key="1">
    <citation type="submission" date="2020-12" db="EMBL/GenBank/DDBJ databases">
        <title>Vagococcus allomyrinae sp. nov. and Enterococcus lavae sp. nov., isolated from the larvae of Allomyrina dichotoma.</title>
        <authorList>
            <person name="Lee S.D."/>
        </authorList>
    </citation>
    <scope>NUCLEOTIDE SEQUENCE</scope>
    <source>
        <strain evidence="1">BWB3-3</strain>
    </source>
</reference>
<dbReference type="Proteomes" id="UP000674938">
    <property type="component" value="Unassembled WGS sequence"/>
</dbReference>
<dbReference type="InterPro" id="IPR005046">
    <property type="entry name" value="DUF285"/>
</dbReference>
<dbReference type="Pfam" id="PF03382">
    <property type="entry name" value="DUF285"/>
    <property type="match status" value="1"/>
</dbReference>
<feature type="non-terminal residue" evidence="1">
    <location>
        <position position="181"/>
    </location>
</feature>
<dbReference type="InterPro" id="IPR032675">
    <property type="entry name" value="LRR_dom_sf"/>
</dbReference>
<sequence length="181" mass="19481">MKFNKKMLLTMVGVVVIGTSFNLLYNYDLNAKESTEIDVVAQQELDIPIAPSDTQEPMTAVSGNWGTSTWIFDDTTGELSIDEGQLGAVANAPWKGTPPQILAGNITSIVFLNEVVIPTNSTGLFQGLTNLTRIEGAELLNTSNVTSMADMFSGLLKLEFIDLSNFDTSSVTTMASMFKGA</sequence>
<name>A0A940SUG6_9ENTE</name>
<proteinExistence type="predicted"/>
<dbReference type="NCBIfam" id="TIGR02167">
    <property type="entry name" value="Liste_lipo_26"/>
    <property type="match status" value="1"/>
</dbReference>
<dbReference type="InterPro" id="IPR011889">
    <property type="entry name" value="Liste_lipo_26"/>
</dbReference>
<evidence type="ECO:0000313" key="2">
    <source>
        <dbReference type="Proteomes" id="UP000674938"/>
    </source>
</evidence>
<dbReference type="RefSeq" id="WP_209532650.1">
    <property type="nucleotide sequence ID" value="NZ_JAEEGA010000024.1"/>
</dbReference>
<dbReference type="AlphaFoldDB" id="A0A940SUG6"/>
<keyword evidence="2" id="KW-1185">Reference proteome</keyword>
<dbReference type="EMBL" id="JAEEGA010000024">
    <property type="protein sequence ID" value="MBP1044292.1"/>
    <property type="molecule type" value="Genomic_DNA"/>
</dbReference>
<gene>
    <name evidence="1" type="ORF">I6N95_25110</name>
</gene>
<protein>
    <submittedName>
        <fullName evidence="1">BspA family leucine-rich repeat surface protein</fullName>
    </submittedName>
</protein>